<dbReference type="HAMAP" id="MF_01676">
    <property type="entry name" value="AhpD"/>
    <property type="match status" value="1"/>
</dbReference>
<organism evidence="8 9">
    <name type="scientific">Coralloluteibacterium thermophilum</name>
    <dbReference type="NCBI Taxonomy" id="2707049"/>
    <lineage>
        <taxon>Bacteria</taxon>
        <taxon>Pseudomonadati</taxon>
        <taxon>Pseudomonadota</taxon>
        <taxon>Gammaproteobacteria</taxon>
        <taxon>Lysobacterales</taxon>
        <taxon>Lysobacteraceae</taxon>
        <taxon>Coralloluteibacterium</taxon>
    </lineage>
</organism>
<protein>
    <recommendedName>
        <fullName evidence="6">Alkyl hydroperoxide reductase AhpD</fullName>
        <ecNumber evidence="6">1.11.1.28</ecNumber>
    </recommendedName>
    <alternativeName>
        <fullName evidence="6">Alkylhydroperoxidase AhpD</fullName>
    </alternativeName>
</protein>
<keyword evidence="9" id="KW-1185">Reference proteome</keyword>
<sequence>MTPSEIAARLPDYAQDLRRNFEQVLAEAGSPGLDRRQIAAVALASGIAARYTGLSRALDAFAADVLDERERCGVRAAAGTMGMTNIYYRFTHLVSNREYAEMRFGLRTSVLQSPGIDRVSFELAALAVSAINGCGICVDAHERGLREHGMPIEGIQSAVRIAAVVHAVAVILEQCVDAGQDPHAGAGLQ</sequence>
<feature type="active site" description="Proton donor" evidence="6">
    <location>
        <position position="134"/>
    </location>
</feature>
<comment type="caution">
    <text evidence="8">The sequence shown here is derived from an EMBL/GenBank/DDBJ whole genome shotgun (WGS) entry which is preliminary data.</text>
</comment>
<keyword evidence="3 6" id="KW-0560">Oxidoreductase</keyword>
<dbReference type="NCBIfam" id="TIGR00778">
    <property type="entry name" value="ahpD_dom"/>
    <property type="match status" value="1"/>
</dbReference>
<dbReference type="SUPFAM" id="SSF69118">
    <property type="entry name" value="AhpD-like"/>
    <property type="match status" value="1"/>
</dbReference>
<feature type="domain" description="Carboxymuconolactone decarboxylase-like" evidence="7">
    <location>
        <begin position="98"/>
        <end position="172"/>
    </location>
</feature>
<dbReference type="EC" id="1.11.1.28" evidence="6"/>
<proteinExistence type="inferred from homology"/>
<dbReference type="EMBL" id="JBHSGG010000048">
    <property type="protein sequence ID" value="MFC4729664.1"/>
    <property type="molecule type" value="Genomic_DNA"/>
</dbReference>
<comment type="function">
    <text evidence="6">Antioxidant protein with alkyl hydroperoxidase activity. Required for the reduction of the AhpC active site cysteine residues and for the regeneration of the AhpC enzyme activity.</text>
</comment>
<dbReference type="InterPro" id="IPR003779">
    <property type="entry name" value="CMD-like"/>
</dbReference>
<keyword evidence="4 6" id="KW-1015">Disulfide bond</keyword>
<evidence type="ECO:0000259" key="7">
    <source>
        <dbReference type="Pfam" id="PF02627"/>
    </source>
</evidence>
<name>A0ABV9NRK1_9GAMM</name>
<evidence type="ECO:0000256" key="6">
    <source>
        <dbReference type="HAMAP-Rule" id="MF_01676"/>
    </source>
</evidence>
<dbReference type="PANTHER" id="PTHR33930">
    <property type="entry name" value="ALKYL HYDROPEROXIDE REDUCTASE AHPD"/>
    <property type="match status" value="1"/>
</dbReference>
<dbReference type="InterPro" id="IPR004675">
    <property type="entry name" value="AhpD_core"/>
</dbReference>
<evidence type="ECO:0000256" key="5">
    <source>
        <dbReference type="ARBA" id="ARBA00023284"/>
    </source>
</evidence>
<dbReference type="InterPro" id="IPR029032">
    <property type="entry name" value="AhpD-like"/>
</dbReference>
<keyword evidence="2 6" id="KW-0049">Antioxidant</keyword>
<evidence type="ECO:0000313" key="9">
    <source>
        <dbReference type="Proteomes" id="UP001595892"/>
    </source>
</evidence>
<accession>A0ABV9NRK1</accession>
<feature type="active site" description="Cysteine sulfenic acid (-SOH) intermediate" evidence="6">
    <location>
        <position position="137"/>
    </location>
</feature>
<feature type="disulfide bond" evidence="6">
    <location>
        <begin position="134"/>
        <end position="137"/>
    </location>
</feature>
<comment type="similarity">
    <text evidence="6">Belongs to the AhpD family.</text>
</comment>
<dbReference type="RefSeq" id="WP_377005737.1">
    <property type="nucleotide sequence ID" value="NZ_JBHSGG010000048.1"/>
</dbReference>
<dbReference type="PANTHER" id="PTHR33930:SF7">
    <property type="entry name" value="ALKYL HYDROPEROXIDE REDUCTASE AHPD"/>
    <property type="match status" value="1"/>
</dbReference>
<gene>
    <name evidence="6" type="primary">ahpD</name>
    <name evidence="8" type="ORF">ACFO3Q_15960</name>
</gene>
<evidence type="ECO:0000256" key="2">
    <source>
        <dbReference type="ARBA" id="ARBA00022862"/>
    </source>
</evidence>
<dbReference type="Gene3D" id="1.20.1290.10">
    <property type="entry name" value="AhpD-like"/>
    <property type="match status" value="1"/>
</dbReference>
<evidence type="ECO:0000256" key="4">
    <source>
        <dbReference type="ARBA" id="ARBA00023157"/>
    </source>
</evidence>
<dbReference type="Proteomes" id="UP001595892">
    <property type="component" value="Unassembled WGS sequence"/>
</dbReference>
<feature type="disulfide bond" description="Interchain (with AhpC); in linked form" evidence="6">
    <location>
        <position position="137"/>
    </location>
</feature>
<evidence type="ECO:0000256" key="1">
    <source>
        <dbReference type="ARBA" id="ARBA00022559"/>
    </source>
</evidence>
<dbReference type="Pfam" id="PF02627">
    <property type="entry name" value="CMD"/>
    <property type="match status" value="1"/>
</dbReference>
<keyword evidence="5 6" id="KW-0676">Redox-active center</keyword>
<evidence type="ECO:0000313" key="8">
    <source>
        <dbReference type="EMBL" id="MFC4729664.1"/>
    </source>
</evidence>
<comment type="catalytic activity">
    <reaction evidence="6">
        <text>N(6)-[(R)-dihydrolipoyl]-L-lysyl-[lipoyl-carrier protein] + a hydroperoxide = N(6)-[(R)-lipoyl]-L-lysyl-[lipoyl-carrier protein] + an alcohol + H2O</text>
        <dbReference type="Rhea" id="RHEA:62636"/>
        <dbReference type="Rhea" id="RHEA-COMP:10502"/>
        <dbReference type="Rhea" id="RHEA-COMP:16355"/>
        <dbReference type="ChEBI" id="CHEBI:15377"/>
        <dbReference type="ChEBI" id="CHEBI:30879"/>
        <dbReference type="ChEBI" id="CHEBI:35924"/>
        <dbReference type="ChEBI" id="CHEBI:83099"/>
        <dbReference type="ChEBI" id="CHEBI:83100"/>
        <dbReference type="EC" id="1.11.1.28"/>
    </reaction>
</comment>
<dbReference type="InterPro" id="IPR004674">
    <property type="entry name" value="AhpD"/>
</dbReference>
<evidence type="ECO:0000256" key="3">
    <source>
        <dbReference type="ARBA" id="ARBA00023002"/>
    </source>
</evidence>
<keyword evidence="1 6" id="KW-0575">Peroxidase</keyword>
<reference evidence="9" key="1">
    <citation type="journal article" date="2019" name="Int. J. Syst. Evol. Microbiol.">
        <title>The Global Catalogue of Microorganisms (GCM) 10K type strain sequencing project: providing services to taxonomists for standard genome sequencing and annotation.</title>
        <authorList>
            <consortium name="The Broad Institute Genomics Platform"/>
            <consortium name="The Broad Institute Genome Sequencing Center for Infectious Disease"/>
            <person name="Wu L."/>
            <person name="Ma J."/>
        </authorList>
    </citation>
    <scope>NUCLEOTIDE SEQUENCE [LARGE SCALE GENOMIC DNA]</scope>
    <source>
        <strain evidence="9">CGMCC 1.13574</strain>
    </source>
</reference>